<organism evidence="2 3">
    <name type="scientific">Edaphochlamys debaryana</name>
    <dbReference type="NCBI Taxonomy" id="47281"/>
    <lineage>
        <taxon>Eukaryota</taxon>
        <taxon>Viridiplantae</taxon>
        <taxon>Chlorophyta</taxon>
        <taxon>core chlorophytes</taxon>
        <taxon>Chlorophyceae</taxon>
        <taxon>CS clade</taxon>
        <taxon>Chlamydomonadales</taxon>
        <taxon>Chlamydomonadales incertae sedis</taxon>
        <taxon>Edaphochlamys</taxon>
    </lineage>
</organism>
<sequence>MKKRAEAGSLDAVGLHQRLQSIDGVIAIFASGLVRQKEDPAQPNEQVIQAVAGTGLAPWEIHRPQKFVRELVLRRGFSGRVLDAGCGIGDNALYVAKACPAAEVTAVDVVPRCFEFAHAKAGLRGMRGKVDFVVADLTEQDPAKLPPALQRAHAFDVVLDSSTFHCFGDESRALYVSNLHRLVRPGGVVYVNCMSEDEAQPGGPRRYTEAGMRSVFCPGQGWQVEAIEASAIELHPTIWSGCGRARLFTIRRL</sequence>
<evidence type="ECO:0000259" key="1">
    <source>
        <dbReference type="Pfam" id="PF13649"/>
    </source>
</evidence>
<dbReference type="GO" id="GO:0010420">
    <property type="term" value="F:polyprenyldihydroxybenzoate methyltransferase activity"/>
    <property type="evidence" value="ECO:0007669"/>
    <property type="project" value="TreeGrafter"/>
</dbReference>
<dbReference type="InterPro" id="IPR029063">
    <property type="entry name" value="SAM-dependent_MTases_sf"/>
</dbReference>
<dbReference type="PANTHER" id="PTHR43464:SF23">
    <property type="entry name" value="JUVENILE HORMONE ACID O-METHYLTRANSFERASE"/>
    <property type="match status" value="1"/>
</dbReference>
<name>A0A836BTP6_9CHLO</name>
<dbReference type="Gene3D" id="3.40.50.150">
    <property type="entry name" value="Vaccinia Virus protein VP39"/>
    <property type="match status" value="1"/>
</dbReference>
<protein>
    <recommendedName>
        <fullName evidence="1">Methyltransferase domain-containing protein</fullName>
    </recommendedName>
</protein>
<feature type="domain" description="Methyltransferase" evidence="1">
    <location>
        <begin position="81"/>
        <end position="187"/>
    </location>
</feature>
<dbReference type="AlphaFoldDB" id="A0A836BTP6"/>
<dbReference type="PANTHER" id="PTHR43464">
    <property type="entry name" value="METHYLTRANSFERASE"/>
    <property type="match status" value="1"/>
</dbReference>
<dbReference type="EMBL" id="JAEHOE010000102">
    <property type="protein sequence ID" value="KAG2487059.1"/>
    <property type="molecule type" value="Genomic_DNA"/>
</dbReference>
<evidence type="ECO:0000313" key="3">
    <source>
        <dbReference type="Proteomes" id="UP000612055"/>
    </source>
</evidence>
<dbReference type="OrthoDB" id="540004at2759"/>
<dbReference type="SUPFAM" id="SSF53335">
    <property type="entry name" value="S-adenosyl-L-methionine-dependent methyltransferases"/>
    <property type="match status" value="1"/>
</dbReference>
<dbReference type="Proteomes" id="UP000612055">
    <property type="component" value="Unassembled WGS sequence"/>
</dbReference>
<dbReference type="Pfam" id="PF13649">
    <property type="entry name" value="Methyltransf_25"/>
    <property type="match status" value="1"/>
</dbReference>
<dbReference type="InterPro" id="IPR041698">
    <property type="entry name" value="Methyltransf_25"/>
</dbReference>
<proteinExistence type="predicted"/>
<comment type="caution">
    <text evidence="2">The sequence shown here is derived from an EMBL/GenBank/DDBJ whole genome shotgun (WGS) entry which is preliminary data.</text>
</comment>
<accession>A0A836BTP6</accession>
<keyword evidence="3" id="KW-1185">Reference proteome</keyword>
<gene>
    <name evidence="2" type="ORF">HYH03_014305</name>
</gene>
<evidence type="ECO:0000313" key="2">
    <source>
        <dbReference type="EMBL" id="KAG2487059.1"/>
    </source>
</evidence>
<reference evidence="2" key="1">
    <citation type="journal article" date="2020" name="bioRxiv">
        <title>Comparative genomics of Chlamydomonas.</title>
        <authorList>
            <person name="Craig R.J."/>
            <person name="Hasan A.R."/>
            <person name="Ness R.W."/>
            <person name="Keightley P.D."/>
        </authorList>
    </citation>
    <scope>NUCLEOTIDE SEQUENCE</scope>
    <source>
        <strain evidence="2">CCAP 11/70</strain>
    </source>
</reference>
<dbReference type="CDD" id="cd02440">
    <property type="entry name" value="AdoMet_MTases"/>
    <property type="match status" value="1"/>
</dbReference>